<keyword evidence="6 11" id="KW-0812">Transmembrane</keyword>
<evidence type="ECO:0000259" key="13">
    <source>
        <dbReference type="PROSITE" id="PS50885"/>
    </source>
</evidence>
<dbReference type="SUPFAM" id="SSF47384">
    <property type="entry name" value="Homodimeric domain of signal transducing histidine kinase"/>
    <property type="match status" value="1"/>
</dbReference>
<keyword evidence="10 11" id="KW-0472">Membrane</keyword>
<feature type="domain" description="Histidine kinase" evidence="12">
    <location>
        <begin position="445"/>
        <end position="655"/>
    </location>
</feature>
<sequence>MSLKRQLLIASLLTLLIPWLGLQFVLELDDALRQQALQQMQSQAQRTASTAAAVLYNDMPPGPDTPTLYAPLLKRPLNLDGYGDDWPGYDDDIASERPASSGEAAQWQLAVYGEQLYLLLRVAKPDPVYFDLGRPQQPSERLRLVWQERGERHERLIRTPAPGPVVGWIDDPRPQPDYRIRGVWQAHGSGYQVELQLPLTDGGFGFTVERPDHQGSSHTVAGTAVAQLVTRSRPLEQALSGHLSPGQHLVVLDPSGWVIARNDSPAEDTTPDFNSLSPLDIAERISLNGLRTLIRLYQPKPLYYPLQADQQRQPLRPDSPLIRTESGLALMISEALPDGRTLILTQSLDQLLTLSGSALGTVIARSTLLVITLMLVLLGYSSWLSWRITRLQRAVNASVDSDGRIVAAMPESRAGDELGELSRQFRQMIDKLQGYTQYLESFSRRLSHELKTPVAIVKSSLENLSRTDTSTDQQAYLERVGHATDRLSQILQGMSEAARLEQSFDHAEHEDFELAEVAAQATAAYQSLDPGHKIRYQGPASGCPMHGSPELLVQMLDKLVDNARDFTPANGLIEVRLGAQDGHYELSVFNEGSALPEHLASEIFSPFVSLRTGQAEGHLGQGLLIVRLIAEHHRGQAQARNADNGVAFTIRLPRP</sequence>
<comment type="subcellular location">
    <subcellularLocation>
        <location evidence="2">Membrane</location>
    </subcellularLocation>
</comment>
<dbReference type="InterPro" id="IPR036890">
    <property type="entry name" value="HATPase_C_sf"/>
</dbReference>
<keyword evidence="7 14" id="KW-0418">Kinase</keyword>
<dbReference type="SMART" id="SM00387">
    <property type="entry name" value="HATPase_c"/>
    <property type="match status" value="1"/>
</dbReference>
<dbReference type="InterPro" id="IPR003594">
    <property type="entry name" value="HATPase_dom"/>
</dbReference>
<dbReference type="InterPro" id="IPR004358">
    <property type="entry name" value="Sig_transdc_His_kin-like_C"/>
</dbReference>
<dbReference type="RefSeq" id="WP_091810913.1">
    <property type="nucleotide sequence ID" value="NZ_FNNE01000001.1"/>
</dbReference>
<dbReference type="InterPro" id="IPR050428">
    <property type="entry name" value="TCS_sensor_his_kinase"/>
</dbReference>
<evidence type="ECO:0000256" key="10">
    <source>
        <dbReference type="ARBA" id="ARBA00023136"/>
    </source>
</evidence>
<accession>A0A1H2PXX0</accession>
<dbReference type="InterPro" id="IPR003660">
    <property type="entry name" value="HAMP_dom"/>
</dbReference>
<evidence type="ECO:0000256" key="8">
    <source>
        <dbReference type="ARBA" id="ARBA00022989"/>
    </source>
</evidence>
<name>A0A1H2PXX0_9GAMM</name>
<dbReference type="EMBL" id="FNNE01000001">
    <property type="protein sequence ID" value="SDV99733.1"/>
    <property type="molecule type" value="Genomic_DNA"/>
</dbReference>
<dbReference type="PANTHER" id="PTHR45436:SF5">
    <property type="entry name" value="SENSOR HISTIDINE KINASE TRCS"/>
    <property type="match status" value="1"/>
</dbReference>
<evidence type="ECO:0000256" key="6">
    <source>
        <dbReference type="ARBA" id="ARBA00022692"/>
    </source>
</evidence>
<dbReference type="AlphaFoldDB" id="A0A1H2PXX0"/>
<evidence type="ECO:0000256" key="1">
    <source>
        <dbReference type="ARBA" id="ARBA00000085"/>
    </source>
</evidence>
<reference evidence="14 15" key="1">
    <citation type="submission" date="2016-10" db="EMBL/GenBank/DDBJ databases">
        <authorList>
            <person name="de Groot N.N."/>
        </authorList>
    </citation>
    <scope>NUCLEOTIDE SEQUENCE [LARGE SCALE GENOMIC DNA]</scope>
    <source>
        <strain evidence="14 15">CGMCC 1.7059</strain>
    </source>
</reference>
<keyword evidence="5" id="KW-0808">Transferase</keyword>
<dbReference type="GO" id="GO:0000155">
    <property type="term" value="F:phosphorelay sensor kinase activity"/>
    <property type="evidence" value="ECO:0007669"/>
    <property type="project" value="InterPro"/>
</dbReference>
<keyword evidence="15" id="KW-1185">Reference proteome</keyword>
<dbReference type="PROSITE" id="PS50885">
    <property type="entry name" value="HAMP"/>
    <property type="match status" value="1"/>
</dbReference>
<dbReference type="Gene3D" id="1.10.287.130">
    <property type="match status" value="1"/>
</dbReference>
<dbReference type="PROSITE" id="PS50109">
    <property type="entry name" value="HIS_KIN"/>
    <property type="match status" value="1"/>
</dbReference>
<evidence type="ECO:0000256" key="3">
    <source>
        <dbReference type="ARBA" id="ARBA00012438"/>
    </source>
</evidence>
<keyword evidence="4" id="KW-0597">Phosphoprotein</keyword>
<dbReference type="SUPFAM" id="SSF55874">
    <property type="entry name" value="ATPase domain of HSP90 chaperone/DNA topoisomerase II/histidine kinase"/>
    <property type="match status" value="1"/>
</dbReference>
<dbReference type="SMART" id="SM00388">
    <property type="entry name" value="HisKA"/>
    <property type="match status" value="1"/>
</dbReference>
<organism evidence="14 15">
    <name type="scientific">Marinobacter mobilis</name>
    <dbReference type="NCBI Taxonomy" id="488533"/>
    <lineage>
        <taxon>Bacteria</taxon>
        <taxon>Pseudomonadati</taxon>
        <taxon>Pseudomonadota</taxon>
        <taxon>Gammaproteobacteria</taxon>
        <taxon>Pseudomonadales</taxon>
        <taxon>Marinobacteraceae</taxon>
        <taxon>Marinobacter</taxon>
    </lineage>
</organism>
<dbReference type="CDD" id="cd00082">
    <property type="entry name" value="HisKA"/>
    <property type="match status" value="1"/>
</dbReference>
<comment type="catalytic activity">
    <reaction evidence="1">
        <text>ATP + protein L-histidine = ADP + protein N-phospho-L-histidine.</text>
        <dbReference type="EC" id="2.7.13.3"/>
    </reaction>
</comment>
<evidence type="ECO:0000256" key="11">
    <source>
        <dbReference type="SAM" id="Phobius"/>
    </source>
</evidence>
<keyword evidence="9" id="KW-0902">Two-component regulatory system</keyword>
<evidence type="ECO:0000313" key="14">
    <source>
        <dbReference type="EMBL" id="SDV99733.1"/>
    </source>
</evidence>
<dbReference type="OrthoDB" id="6735159at2"/>
<dbReference type="Pfam" id="PF02518">
    <property type="entry name" value="HATPase_c"/>
    <property type="match status" value="1"/>
</dbReference>
<dbReference type="CDD" id="cd06225">
    <property type="entry name" value="HAMP"/>
    <property type="match status" value="1"/>
</dbReference>
<dbReference type="Gene3D" id="3.30.565.10">
    <property type="entry name" value="Histidine kinase-like ATPase, C-terminal domain"/>
    <property type="match status" value="1"/>
</dbReference>
<dbReference type="SMART" id="SM00304">
    <property type="entry name" value="HAMP"/>
    <property type="match status" value="1"/>
</dbReference>
<keyword evidence="8 11" id="KW-1133">Transmembrane helix</keyword>
<dbReference type="Proteomes" id="UP000199675">
    <property type="component" value="Unassembled WGS sequence"/>
</dbReference>
<feature type="transmembrane region" description="Helical" evidence="11">
    <location>
        <begin position="362"/>
        <end position="383"/>
    </location>
</feature>
<dbReference type="Pfam" id="PF00512">
    <property type="entry name" value="HisKA"/>
    <property type="match status" value="1"/>
</dbReference>
<gene>
    <name evidence="14" type="ORF">SAMN04487960_10119</name>
</gene>
<evidence type="ECO:0000256" key="7">
    <source>
        <dbReference type="ARBA" id="ARBA00022777"/>
    </source>
</evidence>
<evidence type="ECO:0000313" key="15">
    <source>
        <dbReference type="Proteomes" id="UP000199675"/>
    </source>
</evidence>
<feature type="domain" description="HAMP" evidence="13">
    <location>
        <begin position="382"/>
        <end position="437"/>
    </location>
</feature>
<evidence type="ECO:0000259" key="12">
    <source>
        <dbReference type="PROSITE" id="PS50109"/>
    </source>
</evidence>
<evidence type="ECO:0000256" key="9">
    <source>
        <dbReference type="ARBA" id="ARBA00023012"/>
    </source>
</evidence>
<evidence type="ECO:0000256" key="4">
    <source>
        <dbReference type="ARBA" id="ARBA00022553"/>
    </source>
</evidence>
<dbReference type="PRINTS" id="PR00344">
    <property type="entry name" value="BCTRLSENSOR"/>
</dbReference>
<dbReference type="InterPro" id="IPR036097">
    <property type="entry name" value="HisK_dim/P_sf"/>
</dbReference>
<dbReference type="PANTHER" id="PTHR45436">
    <property type="entry name" value="SENSOR HISTIDINE KINASE YKOH"/>
    <property type="match status" value="1"/>
</dbReference>
<protein>
    <recommendedName>
        <fullName evidence="3">histidine kinase</fullName>
        <ecNumber evidence="3">2.7.13.3</ecNumber>
    </recommendedName>
</protein>
<dbReference type="InterPro" id="IPR003661">
    <property type="entry name" value="HisK_dim/P_dom"/>
</dbReference>
<proteinExistence type="predicted"/>
<evidence type="ECO:0000256" key="2">
    <source>
        <dbReference type="ARBA" id="ARBA00004370"/>
    </source>
</evidence>
<dbReference type="GO" id="GO:0016020">
    <property type="term" value="C:membrane"/>
    <property type="evidence" value="ECO:0007669"/>
    <property type="project" value="UniProtKB-SubCell"/>
</dbReference>
<dbReference type="InterPro" id="IPR005467">
    <property type="entry name" value="His_kinase_dom"/>
</dbReference>
<evidence type="ECO:0000256" key="5">
    <source>
        <dbReference type="ARBA" id="ARBA00022679"/>
    </source>
</evidence>
<dbReference type="STRING" id="488533.SAMN04487960_10119"/>
<dbReference type="EC" id="2.7.13.3" evidence="3"/>
<dbReference type="Gene3D" id="6.10.340.10">
    <property type="match status" value="1"/>
</dbReference>